<dbReference type="InterPro" id="IPR051673">
    <property type="entry name" value="SSDNA_exonuclease_RecJ"/>
</dbReference>
<dbReference type="Gene3D" id="3.90.1640.30">
    <property type="match status" value="1"/>
</dbReference>
<dbReference type="InterPro" id="IPR041122">
    <property type="entry name" value="RecJ_OB"/>
</dbReference>
<dbReference type="GO" id="GO:0006310">
    <property type="term" value="P:DNA recombination"/>
    <property type="evidence" value="ECO:0007669"/>
    <property type="project" value="InterPro"/>
</dbReference>
<feature type="domain" description="DDH" evidence="7">
    <location>
        <begin position="84"/>
        <end position="233"/>
    </location>
</feature>
<evidence type="ECO:0000256" key="5">
    <source>
        <dbReference type="ARBA" id="ARBA00022839"/>
    </source>
</evidence>
<comment type="similarity">
    <text evidence="1">Belongs to the RecJ family.</text>
</comment>
<dbReference type="PANTHER" id="PTHR30255:SF2">
    <property type="entry name" value="SINGLE-STRANDED-DNA-SPECIFIC EXONUCLEASE RECJ"/>
    <property type="match status" value="1"/>
</dbReference>
<evidence type="ECO:0000256" key="6">
    <source>
        <dbReference type="SAM" id="Coils"/>
    </source>
</evidence>
<protein>
    <recommendedName>
        <fullName evidence="2">Single-stranded-DNA-specific exonuclease RecJ</fullName>
    </recommendedName>
</protein>
<dbReference type="SUPFAM" id="SSF64182">
    <property type="entry name" value="DHH phosphoesterases"/>
    <property type="match status" value="1"/>
</dbReference>
<dbReference type="InterPro" id="IPR004610">
    <property type="entry name" value="RecJ"/>
</dbReference>
<feature type="coiled-coil region" evidence="6">
    <location>
        <begin position="320"/>
        <end position="350"/>
    </location>
</feature>
<organism evidence="10 11">
    <name type="scientific">Eubacterium maltosivorans</name>
    <dbReference type="NCBI Taxonomy" id="2041044"/>
    <lineage>
        <taxon>Bacteria</taxon>
        <taxon>Bacillati</taxon>
        <taxon>Bacillota</taxon>
        <taxon>Clostridia</taxon>
        <taxon>Eubacteriales</taxon>
        <taxon>Eubacteriaceae</taxon>
        <taxon>Eubacterium</taxon>
    </lineage>
</organism>
<dbReference type="Gene3D" id="3.10.310.30">
    <property type="match status" value="1"/>
</dbReference>
<evidence type="ECO:0000313" key="11">
    <source>
        <dbReference type="Proteomes" id="UP000218387"/>
    </source>
</evidence>
<dbReference type="GO" id="GO:0006281">
    <property type="term" value="P:DNA repair"/>
    <property type="evidence" value="ECO:0007669"/>
    <property type="project" value="InterPro"/>
</dbReference>
<evidence type="ECO:0000259" key="8">
    <source>
        <dbReference type="Pfam" id="PF02272"/>
    </source>
</evidence>
<evidence type="ECO:0000313" key="10">
    <source>
        <dbReference type="EMBL" id="QCT73334.1"/>
    </source>
</evidence>
<dbReference type="GO" id="GO:0008409">
    <property type="term" value="F:5'-3' exonuclease activity"/>
    <property type="evidence" value="ECO:0007669"/>
    <property type="project" value="InterPro"/>
</dbReference>
<dbReference type="InterPro" id="IPR001667">
    <property type="entry name" value="DDH_dom"/>
</dbReference>
<evidence type="ECO:0000256" key="4">
    <source>
        <dbReference type="ARBA" id="ARBA00022801"/>
    </source>
</evidence>
<dbReference type="KEGG" id="emt:CPZ25_019110"/>
<sequence length="690" mass="76201">MVNTIWKERKSKTEASPEAVGELMEECGLTPLSARLLVKRGYDTADKAMAYLDPDFSDFYDPFGLPDMQKAVHRLLAAREHGEKVCIYGDYDADGTTAVAILMRYFKAIGIEAFYRIPNRLKEGYGMNIPALEAVIEAGASLIVSVDNGIAAHEQVEFCNEQGIDVIVTDHHECQGEVPRALAVVDAKREDSDYPFSELCGAGIALKMVMALDCVLELDTDLQEYIECAAIATVADIVPLKSENRIIASLGIDYLNTSPANLGIQALIEVSELKRVNAGNIGFVIAPKINAAGRLGEAGKVVELYLTEEEAQASEIAAYLSMENRKRQDIEQEILELAKAQVEQQRLDEQGIMVVAGDGWHPGVIGIVASKLQEIWYHPVVVIGIDEKGMGKGSCRSVEGFNIFEALQSCSEFFTTFGGHEQAAGLSILEEDISAFAEKVNVYAAEKGIDRLLTKTMYYDSVMGIGDVSEALVEELDQFEPYGVGNPGPVFLMEGLKPQDARKMGSDKTHLMFSVPPYRCVGFGMGSALDDGMDGQFSILCKPEINCFRDKKSVQLLLKDIKRSPFYHNQSAYDLVEQIKKAPAAELPELGLTALDREAMNLTREDMKLIYTLMRQVQLKGAAVDQIVRKFETLNVFKLLAGLNILQESELIRFRLKKGVVFCEILASNGKKDIQKAPLMVKLRTYLDHE</sequence>
<name>A0A4P9CCC9_EUBML</name>
<dbReference type="Proteomes" id="UP000218387">
    <property type="component" value="Chromosome"/>
</dbReference>
<dbReference type="GO" id="GO:0003676">
    <property type="term" value="F:nucleic acid binding"/>
    <property type="evidence" value="ECO:0007669"/>
    <property type="project" value="InterPro"/>
</dbReference>
<keyword evidence="4" id="KW-0378">Hydrolase</keyword>
<keyword evidence="5 10" id="KW-0269">Exonuclease</keyword>
<dbReference type="RefSeq" id="WP_096918917.1">
    <property type="nucleotide sequence ID" value="NZ_CP029487.1"/>
</dbReference>
<dbReference type="PANTHER" id="PTHR30255">
    <property type="entry name" value="SINGLE-STRANDED-DNA-SPECIFIC EXONUCLEASE RECJ"/>
    <property type="match status" value="1"/>
</dbReference>
<evidence type="ECO:0000256" key="2">
    <source>
        <dbReference type="ARBA" id="ARBA00019841"/>
    </source>
</evidence>
<feature type="domain" description="RecJ OB" evidence="9">
    <location>
        <begin position="459"/>
        <end position="560"/>
    </location>
</feature>
<dbReference type="Pfam" id="PF01368">
    <property type="entry name" value="DHH"/>
    <property type="match status" value="1"/>
</dbReference>
<dbReference type="AlphaFoldDB" id="A0A4P9CCC9"/>
<dbReference type="InterPro" id="IPR003156">
    <property type="entry name" value="DHHA1_dom"/>
</dbReference>
<feature type="domain" description="DHHA1" evidence="8">
    <location>
        <begin position="352"/>
        <end position="444"/>
    </location>
</feature>
<keyword evidence="6" id="KW-0175">Coiled coil</keyword>
<keyword evidence="11" id="KW-1185">Reference proteome</keyword>
<evidence type="ECO:0000256" key="3">
    <source>
        <dbReference type="ARBA" id="ARBA00022722"/>
    </source>
</evidence>
<dbReference type="NCBIfam" id="TIGR00644">
    <property type="entry name" value="recJ"/>
    <property type="match status" value="1"/>
</dbReference>
<gene>
    <name evidence="10" type="primary">recJ</name>
    <name evidence="10" type="ORF">CPZ25_019110</name>
</gene>
<dbReference type="EMBL" id="CP029487">
    <property type="protein sequence ID" value="QCT73334.1"/>
    <property type="molecule type" value="Genomic_DNA"/>
</dbReference>
<proteinExistence type="inferred from homology"/>
<evidence type="ECO:0000256" key="1">
    <source>
        <dbReference type="ARBA" id="ARBA00005915"/>
    </source>
</evidence>
<dbReference type="Pfam" id="PF17768">
    <property type="entry name" value="RecJ_OB"/>
    <property type="match status" value="1"/>
</dbReference>
<dbReference type="InterPro" id="IPR038763">
    <property type="entry name" value="DHH_sf"/>
</dbReference>
<evidence type="ECO:0000259" key="9">
    <source>
        <dbReference type="Pfam" id="PF17768"/>
    </source>
</evidence>
<evidence type="ECO:0000259" key="7">
    <source>
        <dbReference type="Pfam" id="PF01368"/>
    </source>
</evidence>
<reference evidence="10 11" key="1">
    <citation type="submission" date="2018-05" db="EMBL/GenBank/DDBJ databases">
        <title>Genome comparison of Eubacterium sp.</title>
        <authorList>
            <person name="Feng Y."/>
            <person name="Sanchez-Andrea I."/>
            <person name="Stams A.J.M."/>
            <person name="De Vos W.M."/>
        </authorList>
    </citation>
    <scope>NUCLEOTIDE SEQUENCE [LARGE SCALE GENOMIC DNA]</scope>
    <source>
        <strain evidence="10 11">YI</strain>
    </source>
</reference>
<accession>A0A4P9CCC9</accession>
<keyword evidence="3" id="KW-0540">Nuclease</keyword>
<dbReference type="Pfam" id="PF02272">
    <property type="entry name" value="DHHA1"/>
    <property type="match status" value="1"/>
</dbReference>